<dbReference type="InterPro" id="IPR011048">
    <property type="entry name" value="Haem_d1_sf"/>
</dbReference>
<feature type="chain" id="PRO_5021195063" description="6-phosphogluconolactonase" evidence="2">
    <location>
        <begin position="19"/>
        <end position="412"/>
    </location>
</feature>
<accession>A0A507AR28</accession>
<gene>
    <name evidence="3" type="ORF">E0L32_010743</name>
</gene>
<evidence type="ECO:0000313" key="4">
    <source>
        <dbReference type="Proteomes" id="UP000319257"/>
    </source>
</evidence>
<evidence type="ECO:0000256" key="1">
    <source>
        <dbReference type="ARBA" id="ARBA00005564"/>
    </source>
</evidence>
<dbReference type="STRING" id="1093900.A0A507AR28"/>
<name>A0A507AR28_9PEZI</name>
<reference evidence="3 4" key="1">
    <citation type="submission" date="2019-06" db="EMBL/GenBank/DDBJ databases">
        <title>Draft genome sequence of the filamentous fungus Phialemoniopsis curvata isolated from diesel fuel.</title>
        <authorList>
            <person name="Varaljay V.A."/>
            <person name="Lyon W.J."/>
            <person name="Crouch A.L."/>
            <person name="Drake C.E."/>
            <person name="Hollomon J.M."/>
            <person name="Nadeau L.J."/>
            <person name="Nunn H.S."/>
            <person name="Stevenson B.S."/>
            <person name="Bojanowski C.L."/>
            <person name="Crookes-Goodson W.J."/>
        </authorList>
    </citation>
    <scope>NUCLEOTIDE SEQUENCE [LARGE SCALE GENOMIC DNA]</scope>
    <source>
        <strain evidence="3 4">D216</strain>
    </source>
</reference>
<dbReference type="SUPFAM" id="SSF51004">
    <property type="entry name" value="C-terminal (heme d1) domain of cytochrome cd1-nitrite reductase"/>
    <property type="match status" value="1"/>
</dbReference>
<sequence length="412" mass="43736">MLSKSLIATGLCFLLAEAIPHNDVLSRSQSSAMDSYLLYATSYSGIVHTLNLTLPAPGCNGAASLRAVATTDQCGGKPSWLTFNHDNSLMYCTNQGFGTPNGSLTSFQTSKDGSLTPLSQVVTPYGAVHASIYGDGGKGMVVAHYSGSAMSTYSIANPASLQQLESWTWQLEKPGPNPQNAPHPHEAVVDPTGNFILVPDLGADLIRIFAIDRTTLKLTTLTPHATPAGSGPRHLVFHVTEGKTLAYLASELGNTVTVFEVIYQANNAGLVLNQVYVTSTHGEGNTAPKGAAAAELVFSPDNKYLVVSSRLEGTLSIPNFDPKNETAIPSDPIFNFEVQQETGALSLVQTVPAGGMVPRHFSMNKAGTLVAVGLQQDFRVVIMKRDVATGRLGDIVAQIKLDGEVTFVIFDE</sequence>
<proteinExistence type="inferred from homology"/>
<evidence type="ECO:0008006" key="5">
    <source>
        <dbReference type="Google" id="ProtNLM"/>
    </source>
</evidence>
<dbReference type="GO" id="GO:0017057">
    <property type="term" value="F:6-phosphogluconolactonase activity"/>
    <property type="evidence" value="ECO:0007669"/>
    <property type="project" value="TreeGrafter"/>
</dbReference>
<comment type="caution">
    <text evidence="3">The sequence shown here is derived from an EMBL/GenBank/DDBJ whole genome shotgun (WGS) entry which is preliminary data.</text>
</comment>
<evidence type="ECO:0000256" key="2">
    <source>
        <dbReference type="SAM" id="SignalP"/>
    </source>
</evidence>
<dbReference type="RefSeq" id="XP_030989032.1">
    <property type="nucleotide sequence ID" value="XM_031133394.1"/>
</dbReference>
<dbReference type="OrthoDB" id="9972196at2759"/>
<dbReference type="InParanoid" id="A0A507AR28"/>
<dbReference type="PANTHER" id="PTHR30344:SF1">
    <property type="entry name" value="6-PHOSPHOGLUCONOLACTONASE"/>
    <property type="match status" value="1"/>
</dbReference>
<dbReference type="Pfam" id="PF10282">
    <property type="entry name" value="Lactonase"/>
    <property type="match status" value="1"/>
</dbReference>
<keyword evidence="4" id="KW-1185">Reference proteome</keyword>
<keyword evidence="2" id="KW-0732">Signal</keyword>
<dbReference type="PANTHER" id="PTHR30344">
    <property type="entry name" value="6-PHOSPHOGLUCONOLACTONASE-RELATED"/>
    <property type="match status" value="1"/>
</dbReference>
<comment type="similarity">
    <text evidence="1">Belongs to the cycloisomerase 2 family.</text>
</comment>
<dbReference type="InterPro" id="IPR019405">
    <property type="entry name" value="Lactonase_7-beta_prop"/>
</dbReference>
<dbReference type="GeneID" id="41978190"/>
<dbReference type="EMBL" id="SKBQ01000090">
    <property type="protein sequence ID" value="TPX07321.1"/>
    <property type="molecule type" value="Genomic_DNA"/>
</dbReference>
<evidence type="ECO:0000313" key="3">
    <source>
        <dbReference type="EMBL" id="TPX07321.1"/>
    </source>
</evidence>
<dbReference type="Proteomes" id="UP000319257">
    <property type="component" value="Unassembled WGS sequence"/>
</dbReference>
<dbReference type="AlphaFoldDB" id="A0A507AR28"/>
<dbReference type="InterPro" id="IPR015943">
    <property type="entry name" value="WD40/YVTN_repeat-like_dom_sf"/>
</dbReference>
<organism evidence="3 4">
    <name type="scientific">Thyridium curvatum</name>
    <dbReference type="NCBI Taxonomy" id="1093900"/>
    <lineage>
        <taxon>Eukaryota</taxon>
        <taxon>Fungi</taxon>
        <taxon>Dikarya</taxon>
        <taxon>Ascomycota</taxon>
        <taxon>Pezizomycotina</taxon>
        <taxon>Sordariomycetes</taxon>
        <taxon>Sordariomycetidae</taxon>
        <taxon>Thyridiales</taxon>
        <taxon>Thyridiaceae</taxon>
        <taxon>Thyridium</taxon>
    </lineage>
</organism>
<dbReference type="Gene3D" id="2.130.10.10">
    <property type="entry name" value="YVTN repeat-like/Quinoprotein amine dehydrogenase"/>
    <property type="match status" value="1"/>
</dbReference>
<protein>
    <recommendedName>
        <fullName evidence="5">6-phosphogluconolactonase</fullName>
    </recommendedName>
</protein>
<dbReference type="InterPro" id="IPR050282">
    <property type="entry name" value="Cycloisomerase_2"/>
</dbReference>
<feature type="signal peptide" evidence="2">
    <location>
        <begin position="1"/>
        <end position="18"/>
    </location>
</feature>